<dbReference type="PANTHER" id="PTHR10686:SF12">
    <property type="entry name" value="REDUCED FOLATE TRANSPORTER"/>
    <property type="match status" value="1"/>
</dbReference>
<dbReference type="Proteomes" id="UP000236370">
    <property type="component" value="Unassembled WGS sequence"/>
</dbReference>
<accession>A0A2J8M8S4</accession>
<dbReference type="AlphaFoldDB" id="A0A2J8M8S4"/>
<evidence type="ECO:0000256" key="1">
    <source>
        <dbReference type="ARBA" id="ARBA00005773"/>
    </source>
</evidence>
<dbReference type="Pfam" id="PF01770">
    <property type="entry name" value="Folate_carrier"/>
    <property type="match status" value="1"/>
</dbReference>
<feature type="non-terminal residue" evidence="2">
    <location>
        <position position="61"/>
    </location>
</feature>
<proteinExistence type="inferred from homology"/>
<gene>
    <name evidence="2" type="ORF">CK820_G0023014</name>
</gene>
<name>A0A2J8M8S4_PANTR</name>
<organism evidence="2 3">
    <name type="scientific">Pan troglodytes</name>
    <name type="common">Chimpanzee</name>
    <dbReference type="NCBI Taxonomy" id="9598"/>
    <lineage>
        <taxon>Eukaryota</taxon>
        <taxon>Metazoa</taxon>
        <taxon>Chordata</taxon>
        <taxon>Craniata</taxon>
        <taxon>Vertebrata</taxon>
        <taxon>Euteleostomi</taxon>
        <taxon>Mammalia</taxon>
        <taxon>Eutheria</taxon>
        <taxon>Euarchontoglires</taxon>
        <taxon>Primates</taxon>
        <taxon>Haplorrhini</taxon>
        <taxon>Catarrhini</taxon>
        <taxon>Hominidae</taxon>
        <taxon>Pan</taxon>
    </lineage>
</organism>
<dbReference type="GO" id="GO:0090482">
    <property type="term" value="F:vitamin transmembrane transporter activity"/>
    <property type="evidence" value="ECO:0007669"/>
    <property type="project" value="InterPro"/>
</dbReference>
<protein>
    <submittedName>
        <fullName evidence="2">SLC19A1 isoform 12</fullName>
    </submittedName>
</protein>
<dbReference type="PANTHER" id="PTHR10686">
    <property type="entry name" value="FOLATE TRANSPORTER"/>
    <property type="match status" value="1"/>
</dbReference>
<reference evidence="2 3" key="1">
    <citation type="submission" date="2017-12" db="EMBL/GenBank/DDBJ databases">
        <title>High-resolution comparative analysis of great ape genomes.</title>
        <authorList>
            <person name="Pollen A."/>
            <person name="Hastie A."/>
            <person name="Hormozdiari F."/>
            <person name="Dougherty M."/>
            <person name="Liu R."/>
            <person name="Chaisson M."/>
            <person name="Hoppe E."/>
            <person name="Hill C."/>
            <person name="Pang A."/>
            <person name="Hillier L."/>
            <person name="Baker C."/>
            <person name="Armstrong J."/>
            <person name="Shendure J."/>
            <person name="Paten B."/>
            <person name="Wilson R."/>
            <person name="Chao H."/>
            <person name="Schneider V."/>
            <person name="Ventura M."/>
            <person name="Kronenberg Z."/>
            <person name="Murali S."/>
            <person name="Gordon D."/>
            <person name="Cantsilieris S."/>
            <person name="Munson K."/>
            <person name="Nelson B."/>
            <person name="Raja A."/>
            <person name="Underwood J."/>
            <person name="Diekhans M."/>
            <person name="Fiddes I."/>
            <person name="Haussler D."/>
            <person name="Eichler E."/>
        </authorList>
    </citation>
    <scope>NUCLEOTIDE SEQUENCE [LARGE SCALE GENOMIC DNA]</scope>
    <source>
        <strain evidence="2">Yerkes chimp pedigree #C0471</strain>
    </source>
</reference>
<dbReference type="EMBL" id="NBAG03000265">
    <property type="protein sequence ID" value="PNI55920.1"/>
    <property type="molecule type" value="Genomic_DNA"/>
</dbReference>
<sequence length="61" mass="6988">MVPSSPAVEKQVPVEPGPDPELRSWRRLVCYLCFYGFMAQIRPGESFITPYLLGPDKNFTR</sequence>
<evidence type="ECO:0000313" key="3">
    <source>
        <dbReference type="Proteomes" id="UP000236370"/>
    </source>
</evidence>
<comment type="caution">
    <text evidence="2">The sequence shown here is derived from an EMBL/GenBank/DDBJ whole genome shotgun (WGS) entry which is preliminary data.</text>
</comment>
<comment type="similarity">
    <text evidence="1">Belongs to the reduced folate carrier (RFC) transporter (TC 2.A.48) family.</text>
</comment>
<dbReference type="GO" id="GO:0016020">
    <property type="term" value="C:membrane"/>
    <property type="evidence" value="ECO:0007669"/>
    <property type="project" value="InterPro"/>
</dbReference>
<evidence type="ECO:0000313" key="2">
    <source>
        <dbReference type="EMBL" id="PNI55920.1"/>
    </source>
</evidence>
<dbReference type="InterPro" id="IPR002666">
    <property type="entry name" value="Folate_carrier"/>
</dbReference>